<comment type="caution">
    <text evidence="3">The sequence shown here is derived from an EMBL/GenBank/DDBJ whole genome shotgun (WGS) entry which is preliminary data.</text>
</comment>
<reference evidence="3" key="2">
    <citation type="submission" date="2021-09" db="EMBL/GenBank/DDBJ databases">
        <authorList>
            <person name="Jia N."/>
            <person name="Wang J."/>
            <person name="Shi W."/>
            <person name="Du L."/>
            <person name="Sun Y."/>
            <person name="Zhan W."/>
            <person name="Jiang J."/>
            <person name="Wang Q."/>
            <person name="Zhang B."/>
            <person name="Ji P."/>
            <person name="Sakyi L.B."/>
            <person name="Cui X."/>
            <person name="Yuan T."/>
            <person name="Jiang B."/>
            <person name="Yang W."/>
            <person name="Lam T.T.-Y."/>
            <person name="Chang Q."/>
            <person name="Ding S."/>
            <person name="Wang X."/>
            <person name="Zhu J."/>
            <person name="Ruan X."/>
            <person name="Zhao L."/>
            <person name="Wei J."/>
            <person name="Que T."/>
            <person name="Du C."/>
            <person name="Cheng J."/>
            <person name="Dai P."/>
            <person name="Han X."/>
            <person name="Huang E."/>
            <person name="Gao Y."/>
            <person name="Liu J."/>
            <person name="Shao H."/>
            <person name="Ye R."/>
            <person name="Li L."/>
            <person name="Wei W."/>
            <person name="Wang X."/>
            <person name="Wang C."/>
            <person name="Huo Q."/>
            <person name="Li W."/>
            <person name="Guo W."/>
            <person name="Chen H."/>
            <person name="Chen S."/>
            <person name="Zhou L."/>
            <person name="Zhou L."/>
            <person name="Ni X."/>
            <person name="Tian J."/>
            <person name="Zhou Y."/>
            <person name="Sheng Y."/>
            <person name="Liu T."/>
            <person name="Pan Y."/>
            <person name="Xia L."/>
            <person name="Li J."/>
            <person name="Zhao F."/>
            <person name="Cao W."/>
        </authorList>
    </citation>
    <scope>NUCLEOTIDE SEQUENCE</scope>
    <source>
        <strain evidence="3">Rmic-2018</strain>
        <tissue evidence="3">Larvae</tissue>
    </source>
</reference>
<dbReference type="AlphaFoldDB" id="A0A9J6E7R6"/>
<feature type="domain" description="Partial AB-hydrolase lipase" evidence="2">
    <location>
        <begin position="5"/>
        <end position="70"/>
    </location>
</feature>
<reference evidence="3" key="1">
    <citation type="journal article" date="2020" name="Cell">
        <title>Large-Scale Comparative Analyses of Tick Genomes Elucidate Their Genetic Diversity and Vector Capacities.</title>
        <authorList>
            <consortium name="Tick Genome and Microbiome Consortium (TIGMIC)"/>
            <person name="Jia N."/>
            <person name="Wang J."/>
            <person name="Shi W."/>
            <person name="Du L."/>
            <person name="Sun Y."/>
            <person name="Zhan W."/>
            <person name="Jiang J.F."/>
            <person name="Wang Q."/>
            <person name="Zhang B."/>
            <person name="Ji P."/>
            <person name="Bell-Sakyi L."/>
            <person name="Cui X.M."/>
            <person name="Yuan T.T."/>
            <person name="Jiang B.G."/>
            <person name="Yang W.F."/>
            <person name="Lam T.T."/>
            <person name="Chang Q.C."/>
            <person name="Ding S.J."/>
            <person name="Wang X.J."/>
            <person name="Zhu J.G."/>
            <person name="Ruan X.D."/>
            <person name="Zhao L."/>
            <person name="Wei J.T."/>
            <person name="Ye R.Z."/>
            <person name="Que T.C."/>
            <person name="Du C.H."/>
            <person name="Zhou Y.H."/>
            <person name="Cheng J.X."/>
            <person name="Dai P.F."/>
            <person name="Guo W.B."/>
            <person name="Han X.H."/>
            <person name="Huang E.J."/>
            <person name="Li L.F."/>
            <person name="Wei W."/>
            <person name="Gao Y.C."/>
            <person name="Liu J.Z."/>
            <person name="Shao H.Z."/>
            <person name="Wang X."/>
            <person name="Wang C.C."/>
            <person name="Yang T.C."/>
            <person name="Huo Q.B."/>
            <person name="Li W."/>
            <person name="Chen H.Y."/>
            <person name="Chen S.E."/>
            <person name="Zhou L.G."/>
            <person name="Ni X.B."/>
            <person name="Tian J.H."/>
            <person name="Sheng Y."/>
            <person name="Liu T."/>
            <person name="Pan Y.S."/>
            <person name="Xia L.Y."/>
            <person name="Li J."/>
            <person name="Zhao F."/>
            <person name="Cao W.C."/>
        </authorList>
    </citation>
    <scope>NUCLEOTIDE SEQUENCE</scope>
    <source>
        <strain evidence="3">Rmic-2018</strain>
    </source>
</reference>
<dbReference type="GO" id="GO:0006629">
    <property type="term" value="P:lipid metabolic process"/>
    <property type="evidence" value="ECO:0007669"/>
    <property type="project" value="InterPro"/>
</dbReference>
<proteinExistence type="predicted"/>
<evidence type="ECO:0000313" key="4">
    <source>
        <dbReference type="Proteomes" id="UP000821866"/>
    </source>
</evidence>
<name>A0A9J6E7R6_RHIMP</name>
<dbReference type="Pfam" id="PF04083">
    <property type="entry name" value="Abhydro_lipase"/>
    <property type="match status" value="1"/>
</dbReference>
<dbReference type="InterPro" id="IPR006693">
    <property type="entry name" value="AB_hydrolase_lipase"/>
</dbReference>
<dbReference type="EMBL" id="JABSTU010000005">
    <property type="protein sequence ID" value="KAH8030399.1"/>
    <property type="molecule type" value="Genomic_DNA"/>
</dbReference>
<evidence type="ECO:0000313" key="3">
    <source>
        <dbReference type="EMBL" id="KAH8030399.1"/>
    </source>
</evidence>
<dbReference type="VEuPathDB" id="VectorBase:LOC119165197"/>
<keyword evidence="4" id="KW-1185">Reference proteome</keyword>
<organism evidence="3 4">
    <name type="scientific">Rhipicephalus microplus</name>
    <name type="common">Cattle tick</name>
    <name type="synonym">Boophilus microplus</name>
    <dbReference type="NCBI Taxonomy" id="6941"/>
    <lineage>
        <taxon>Eukaryota</taxon>
        <taxon>Metazoa</taxon>
        <taxon>Ecdysozoa</taxon>
        <taxon>Arthropoda</taxon>
        <taxon>Chelicerata</taxon>
        <taxon>Arachnida</taxon>
        <taxon>Acari</taxon>
        <taxon>Parasitiformes</taxon>
        <taxon>Ixodida</taxon>
        <taxon>Ixodoidea</taxon>
        <taxon>Ixodidae</taxon>
        <taxon>Rhipicephalinae</taxon>
        <taxon>Rhipicephalus</taxon>
        <taxon>Boophilus</taxon>
    </lineage>
</organism>
<dbReference type="Proteomes" id="UP000821866">
    <property type="component" value="Chromosome 3"/>
</dbReference>
<dbReference type="Gene3D" id="3.40.50.1820">
    <property type="entry name" value="alpha/beta hydrolase"/>
    <property type="match status" value="1"/>
</dbReference>
<sequence>MSSCELVRYFDYPCDISHATTEDGYVIEVIRVPHGLRDNGTAPNAESGTARHPVLFVPVFAGASDLWFINYPSQSAGMYLISFRRRVPCIRISLLLSVCRRWLRRLGDEFEGSGALLEPHDYVQERPRVLEVQVDLVVAYGPVANVSHMGPPLSLGIPFTPLITLDRRTCNTNEARAREAERKRRQWKTYDTNEMRVKNAGRVREYRRRADNTDETRAEEAKRKRL</sequence>
<protein>
    <recommendedName>
        <fullName evidence="2">Partial AB-hydrolase lipase domain-containing protein</fullName>
    </recommendedName>
</protein>
<evidence type="ECO:0000256" key="1">
    <source>
        <dbReference type="SAM" id="MobiDB-lite"/>
    </source>
</evidence>
<accession>A0A9J6E7R6</accession>
<dbReference type="InterPro" id="IPR029058">
    <property type="entry name" value="AB_hydrolase_fold"/>
</dbReference>
<feature type="region of interest" description="Disordered" evidence="1">
    <location>
        <begin position="201"/>
        <end position="226"/>
    </location>
</feature>
<gene>
    <name evidence="3" type="ORF">HPB51_006831</name>
</gene>
<evidence type="ECO:0000259" key="2">
    <source>
        <dbReference type="Pfam" id="PF04083"/>
    </source>
</evidence>